<proteinExistence type="predicted"/>
<evidence type="ECO:0000256" key="1">
    <source>
        <dbReference type="SAM" id="Phobius"/>
    </source>
</evidence>
<gene>
    <name evidence="2" type="ORF">BN4615_P7445</name>
</gene>
<name>A0A1M4EGB4_9ACTN</name>
<feature type="transmembrane region" description="Helical" evidence="1">
    <location>
        <begin position="81"/>
        <end position="100"/>
    </location>
</feature>
<protein>
    <submittedName>
        <fullName evidence="2">Putative integral membrane protein</fullName>
    </submittedName>
</protein>
<feature type="transmembrane region" description="Helical" evidence="1">
    <location>
        <begin position="36"/>
        <end position="60"/>
    </location>
</feature>
<dbReference type="EMBL" id="LT559118">
    <property type="protein sequence ID" value="SBO97929.1"/>
    <property type="molecule type" value="Genomic_DNA"/>
</dbReference>
<dbReference type="AlphaFoldDB" id="A0A1M4EGB4"/>
<feature type="transmembrane region" description="Helical" evidence="1">
    <location>
        <begin position="106"/>
        <end position="128"/>
    </location>
</feature>
<evidence type="ECO:0000313" key="2">
    <source>
        <dbReference type="EMBL" id="SBO97929.1"/>
    </source>
</evidence>
<keyword evidence="1" id="KW-1133">Transmembrane helix</keyword>
<feature type="transmembrane region" description="Helical" evidence="1">
    <location>
        <begin position="135"/>
        <end position="158"/>
    </location>
</feature>
<keyword evidence="1" id="KW-0472">Membrane</keyword>
<reference evidence="2" key="1">
    <citation type="submission" date="2016-04" db="EMBL/GenBank/DDBJ databases">
        <authorList>
            <person name="Evans L.H."/>
            <person name="Alamgir A."/>
            <person name="Owens N."/>
            <person name="Weber N.D."/>
            <person name="Virtaneva K."/>
            <person name="Barbian K."/>
            <person name="Babar A."/>
            <person name="Rosenke K."/>
        </authorList>
    </citation>
    <scope>NUCLEOTIDE SEQUENCE</scope>
    <source>
        <strain evidence="2">Nono1</strain>
    </source>
</reference>
<accession>A0A1M4EGB4</accession>
<sequence>MDEDLRADYTGAVYGSLLAASVVAGTSPGKDPPAGVVISLLVLATGLVFWIAHVYARLVGERRHLLRLSWRQVRAVSRRERPLVEAALPPALAAMGGWALGLPDSVTAWMALTTALAGQVTWATVAGIQARLGRYLIVLAAVGNLLIGLLLVALKALLAH</sequence>
<keyword evidence="1" id="KW-0812">Transmembrane</keyword>
<dbReference type="RefSeq" id="WP_225266662.1">
    <property type="nucleotide sequence ID" value="NZ_CP084058.1"/>
</dbReference>
<organism evidence="2">
    <name type="scientific">Nonomuraea gerenzanensis</name>
    <dbReference type="NCBI Taxonomy" id="93944"/>
    <lineage>
        <taxon>Bacteria</taxon>
        <taxon>Bacillati</taxon>
        <taxon>Actinomycetota</taxon>
        <taxon>Actinomycetes</taxon>
        <taxon>Streptosporangiales</taxon>
        <taxon>Streptosporangiaceae</taxon>
        <taxon>Nonomuraea</taxon>
    </lineage>
</organism>